<sequence length="382" mass="42284">MSARRLAIRQPEEFKISAKATKEIKKWIEKYPEGRQRSALIPALWIVQKDADGWLPEKALRAVGDMLGMAYIRVYEVATFYTMFNLEPVGTHFVQMCGTTPCWLRGSDELKAMLERKIGPQKTLSKDGKLSWLEVECLGACANAPMVQISNDDGDHYYEDLTAEGLEAVLDAFVAGETPKAGPQNGRHTSEPEGGAMALTTENLSKARRKLVKLPNAETKAAINYYEWDPKERRATKGGWVDPASKASRDPKKRPANHGKDLSAGLVEQSHFAGRPKRASKPVAEKPQVIYKDGPTDGAPDDLKKIKGIGPKFEAELNAKGIYYYRQIGAWKVADIKVIEEDAMARFPGRIKRDEWVKQGKTLAKAAAKPAATKASTKKAKS</sequence>
<keyword evidence="4" id="KW-1278">Translocase</keyword>
<keyword evidence="7" id="KW-0520">NAD</keyword>
<gene>
    <name evidence="11" type="ORF">DES40_0984</name>
</gene>
<feature type="region of interest" description="Disordered" evidence="10">
    <location>
        <begin position="177"/>
        <end position="196"/>
    </location>
</feature>
<dbReference type="PROSITE" id="PS01099">
    <property type="entry name" value="COMPLEX1_24K"/>
    <property type="match status" value="1"/>
</dbReference>
<evidence type="ECO:0000256" key="5">
    <source>
        <dbReference type="ARBA" id="ARBA00023004"/>
    </source>
</evidence>
<dbReference type="GO" id="GO:0031090">
    <property type="term" value="C:organelle membrane"/>
    <property type="evidence" value="ECO:0007669"/>
    <property type="project" value="UniProtKB-ARBA"/>
</dbReference>
<comment type="catalytic activity">
    <reaction evidence="9">
        <text>a quinone + NADH + 5 H(+)(in) = a quinol + NAD(+) + 4 H(+)(out)</text>
        <dbReference type="Rhea" id="RHEA:57888"/>
        <dbReference type="ChEBI" id="CHEBI:15378"/>
        <dbReference type="ChEBI" id="CHEBI:24646"/>
        <dbReference type="ChEBI" id="CHEBI:57540"/>
        <dbReference type="ChEBI" id="CHEBI:57945"/>
        <dbReference type="ChEBI" id="CHEBI:132124"/>
    </reaction>
</comment>
<comment type="similarity">
    <text evidence="1">Belongs to the complex I 24 kDa subunit family.</text>
</comment>
<name>A0A420WKV9_9PROT</name>
<dbReference type="PANTHER" id="PTHR10371:SF3">
    <property type="entry name" value="NADH DEHYDROGENASE [UBIQUINONE] FLAVOPROTEIN 2, MITOCHONDRIAL"/>
    <property type="match status" value="1"/>
</dbReference>
<dbReference type="Pfam" id="PF01257">
    <property type="entry name" value="2Fe-2S_thioredx"/>
    <property type="match status" value="1"/>
</dbReference>
<accession>A0A420WKV9</accession>
<dbReference type="OrthoDB" id="9807941at2"/>
<dbReference type="GO" id="GO:0051537">
    <property type="term" value="F:2 iron, 2 sulfur cluster binding"/>
    <property type="evidence" value="ECO:0007669"/>
    <property type="project" value="UniProtKB-KW"/>
</dbReference>
<feature type="region of interest" description="Disordered" evidence="10">
    <location>
        <begin position="235"/>
        <end position="264"/>
    </location>
</feature>
<keyword evidence="6" id="KW-0411">Iron-sulfur</keyword>
<comment type="caution">
    <text evidence="11">The sequence shown here is derived from an EMBL/GenBank/DDBJ whole genome shotgun (WGS) entry which is preliminary data.</text>
</comment>
<organism evidence="11 12">
    <name type="scientific">Litorimonas taeanensis</name>
    <dbReference type="NCBI Taxonomy" id="568099"/>
    <lineage>
        <taxon>Bacteria</taxon>
        <taxon>Pseudomonadati</taxon>
        <taxon>Pseudomonadota</taxon>
        <taxon>Alphaproteobacteria</taxon>
        <taxon>Maricaulales</taxon>
        <taxon>Robiginitomaculaceae</taxon>
    </lineage>
</organism>
<keyword evidence="3" id="KW-0479">Metal-binding</keyword>
<keyword evidence="2" id="KW-0001">2Fe-2S</keyword>
<evidence type="ECO:0000256" key="3">
    <source>
        <dbReference type="ARBA" id="ARBA00022723"/>
    </source>
</evidence>
<comment type="cofactor">
    <cofactor evidence="8">
        <name>[2Fe-2S] cluster</name>
        <dbReference type="ChEBI" id="CHEBI:190135"/>
    </cofactor>
</comment>
<dbReference type="InParanoid" id="A0A420WKV9"/>
<dbReference type="CDD" id="cd03064">
    <property type="entry name" value="TRX_Fd_NuoE"/>
    <property type="match status" value="1"/>
</dbReference>
<dbReference type="AlphaFoldDB" id="A0A420WKV9"/>
<dbReference type="GO" id="GO:1902494">
    <property type="term" value="C:catalytic complex"/>
    <property type="evidence" value="ECO:0007669"/>
    <property type="project" value="UniProtKB-ARBA"/>
</dbReference>
<dbReference type="InterPro" id="IPR042128">
    <property type="entry name" value="NuoE_dom"/>
</dbReference>
<dbReference type="Proteomes" id="UP000282211">
    <property type="component" value="Unassembled WGS sequence"/>
</dbReference>
<keyword evidence="5" id="KW-0408">Iron</keyword>
<evidence type="ECO:0000256" key="10">
    <source>
        <dbReference type="SAM" id="MobiDB-lite"/>
    </source>
</evidence>
<dbReference type="InterPro" id="IPR041921">
    <property type="entry name" value="NuoE_N"/>
</dbReference>
<dbReference type="GO" id="GO:0003954">
    <property type="term" value="F:NADH dehydrogenase activity"/>
    <property type="evidence" value="ECO:0007669"/>
    <property type="project" value="TreeGrafter"/>
</dbReference>
<keyword evidence="12" id="KW-1185">Reference proteome</keyword>
<evidence type="ECO:0000256" key="7">
    <source>
        <dbReference type="ARBA" id="ARBA00023027"/>
    </source>
</evidence>
<dbReference type="GO" id="GO:0098796">
    <property type="term" value="C:membrane protein complex"/>
    <property type="evidence" value="ECO:0007669"/>
    <property type="project" value="UniProtKB-ARBA"/>
</dbReference>
<dbReference type="NCBIfam" id="TIGR01958">
    <property type="entry name" value="nuoE_fam"/>
    <property type="match status" value="1"/>
</dbReference>
<dbReference type="NCBIfam" id="NF005724">
    <property type="entry name" value="PRK07539.1-4"/>
    <property type="match status" value="1"/>
</dbReference>
<evidence type="ECO:0000256" key="4">
    <source>
        <dbReference type="ARBA" id="ARBA00022967"/>
    </source>
</evidence>
<dbReference type="EMBL" id="RBII01000001">
    <property type="protein sequence ID" value="RKQ71657.1"/>
    <property type="molecule type" value="Genomic_DNA"/>
</dbReference>
<evidence type="ECO:0000256" key="1">
    <source>
        <dbReference type="ARBA" id="ARBA00010643"/>
    </source>
</evidence>
<dbReference type="Gene3D" id="3.40.30.10">
    <property type="entry name" value="Glutaredoxin"/>
    <property type="match status" value="1"/>
</dbReference>
<dbReference type="GO" id="GO:0031967">
    <property type="term" value="C:organelle envelope"/>
    <property type="evidence" value="ECO:0007669"/>
    <property type="project" value="UniProtKB-ARBA"/>
</dbReference>
<dbReference type="GO" id="GO:0022890">
    <property type="term" value="F:inorganic cation transmembrane transporter activity"/>
    <property type="evidence" value="ECO:0007669"/>
    <property type="project" value="UniProtKB-ARBA"/>
</dbReference>
<evidence type="ECO:0000256" key="8">
    <source>
        <dbReference type="ARBA" id="ARBA00034078"/>
    </source>
</evidence>
<dbReference type="RefSeq" id="WP_121099413.1">
    <property type="nucleotide sequence ID" value="NZ_RBII01000001.1"/>
</dbReference>
<dbReference type="GO" id="GO:0098662">
    <property type="term" value="P:inorganic cation transmembrane transport"/>
    <property type="evidence" value="ECO:0007669"/>
    <property type="project" value="UniProtKB-ARBA"/>
</dbReference>
<reference evidence="11 12" key="1">
    <citation type="submission" date="2018-10" db="EMBL/GenBank/DDBJ databases">
        <title>Genomic Encyclopedia of Type Strains, Phase IV (KMG-IV): sequencing the most valuable type-strain genomes for metagenomic binning, comparative biology and taxonomic classification.</title>
        <authorList>
            <person name="Goeker M."/>
        </authorList>
    </citation>
    <scope>NUCLEOTIDE SEQUENCE [LARGE SCALE GENOMIC DNA]</scope>
    <source>
        <strain evidence="11 12">DSM 22008</strain>
    </source>
</reference>
<dbReference type="PANTHER" id="PTHR10371">
    <property type="entry name" value="NADH DEHYDROGENASE UBIQUINONE FLAVOPROTEIN 2, MITOCHONDRIAL"/>
    <property type="match status" value="1"/>
</dbReference>
<dbReference type="GO" id="GO:0022804">
    <property type="term" value="F:active transmembrane transporter activity"/>
    <property type="evidence" value="ECO:0007669"/>
    <property type="project" value="UniProtKB-ARBA"/>
</dbReference>
<dbReference type="GO" id="GO:0008324">
    <property type="term" value="F:monoatomic cation transmembrane transporter activity"/>
    <property type="evidence" value="ECO:0007669"/>
    <property type="project" value="UniProtKB-ARBA"/>
</dbReference>
<evidence type="ECO:0000313" key="12">
    <source>
        <dbReference type="Proteomes" id="UP000282211"/>
    </source>
</evidence>
<evidence type="ECO:0000313" key="11">
    <source>
        <dbReference type="EMBL" id="RKQ71657.1"/>
    </source>
</evidence>
<evidence type="ECO:0000256" key="6">
    <source>
        <dbReference type="ARBA" id="ARBA00023014"/>
    </source>
</evidence>
<dbReference type="InterPro" id="IPR036249">
    <property type="entry name" value="Thioredoxin-like_sf"/>
</dbReference>
<evidence type="ECO:0000256" key="2">
    <source>
        <dbReference type="ARBA" id="ARBA00022714"/>
    </source>
</evidence>
<dbReference type="GO" id="GO:0046872">
    <property type="term" value="F:metal ion binding"/>
    <property type="evidence" value="ECO:0007669"/>
    <property type="project" value="UniProtKB-KW"/>
</dbReference>
<dbReference type="SUPFAM" id="SSF52833">
    <property type="entry name" value="Thioredoxin-like"/>
    <property type="match status" value="1"/>
</dbReference>
<dbReference type="FunFam" id="3.40.30.10:FF:000022">
    <property type="entry name" value="NADH dehydrogenase flavoprotein 2, mitochondrial"/>
    <property type="match status" value="1"/>
</dbReference>
<dbReference type="Gene3D" id="1.10.10.1590">
    <property type="entry name" value="NADH-quinone oxidoreductase subunit E"/>
    <property type="match status" value="1"/>
</dbReference>
<protein>
    <submittedName>
        <fullName evidence="11">NADH dehydrogenase subunit E</fullName>
    </submittedName>
</protein>
<proteinExistence type="inferred from homology"/>
<dbReference type="InterPro" id="IPR002023">
    <property type="entry name" value="NuoE-like"/>
</dbReference>
<dbReference type="FunFam" id="1.10.10.1590:FF:000001">
    <property type="entry name" value="NADH-quinone oxidoreductase subunit E"/>
    <property type="match status" value="1"/>
</dbReference>
<evidence type="ECO:0000256" key="9">
    <source>
        <dbReference type="ARBA" id="ARBA00047712"/>
    </source>
</evidence>